<dbReference type="RefSeq" id="WP_173559057.1">
    <property type="nucleotide sequence ID" value="NZ_JAERKY010000002.1"/>
</dbReference>
<organism evidence="2 3">
    <name type="scientific">Acetobacter thailandicus</name>
    <dbReference type="NCBI Taxonomy" id="1502842"/>
    <lineage>
        <taxon>Bacteria</taxon>
        <taxon>Pseudomonadati</taxon>
        <taxon>Pseudomonadota</taxon>
        <taxon>Alphaproteobacteria</taxon>
        <taxon>Acetobacterales</taxon>
        <taxon>Acetobacteraceae</taxon>
        <taxon>Acetobacter</taxon>
    </lineage>
</organism>
<reference evidence="2 3" key="1">
    <citation type="submission" date="2022-11" db="EMBL/GenBank/DDBJ databases">
        <title>Genome sequencing of Acetobacter type strain.</title>
        <authorList>
            <person name="Heo J."/>
            <person name="Lee D."/>
            <person name="Han B.-H."/>
            <person name="Hong S.-B."/>
            <person name="Kwon S.-W."/>
        </authorList>
    </citation>
    <scope>NUCLEOTIDE SEQUENCE [LARGE SCALE GENOMIC DNA]</scope>
    <source>
        <strain evidence="2 3">KACC 21253</strain>
    </source>
</reference>
<proteinExistence type="predicted"/>
<evidence type="ECO:0000259" key="1">
    <source>
        <dbReference type="Pfam" id="PF23961"/>
    </source>
</evidence>
<gene>
    <name evidence="2" type="ORF">OQ497_04960</name>
</gene>
<dbReference type="Pfam" id="PF23961">
    <property type="entry name" value="Phage_tail_terminator_9"/>
    <property type="match status" value="1"/>
</dbReference>
<evidence type="ECO:0000313" key="3">
    <source>
        <dbReference type="Proteomes" id="UP001301152"/>
    </source>
</evidence>
<comment type="caution">
    <text evidence="2">The sequence shown here is derived from an EMBL/GenBank/DDBJ whole genome shotgun (WGS) entry which is preliminary data.</text>
</comment>
<keyword evidence="3" id="KW-1185">Reference proteome</keyword>
<accession>A0ABT3QDE2</accession>
<sequence>MTENSPASGGMLQTATLNAAEDVNLDLLLGDWISQLTGLPRNLCRRRWQESPPVQPARDTDWCALGVTTVMPDQNIAATFKDNVYTLHLHETIEALFSFYGINASQNAMSLRVGLNVSVNRTFLTNNGMTFLRSSDVRRVPAIINQLTLMRSDISMQFRRQEQRTYPIQSVLVSDGYITTTDGFNCKFSTEYAE</sequence>
<dbReference type="EMBL" id="JAPIUZ010000002">
    <property type="protein sequence ID" value="MCX2563312.1"/>
    <property type="molecule type" value="Genomic_DNA"/>
</dbReference>
<feature type="domain" description="Phage neck terminator protein gp12-like" evidence="1">
    <location>
        <begin position="29"/>
        <end position="176"/>
    </location>
</feature>
<protein>
    <recommendedName>
        <fullName evidence="1">Phage neck terminator protein gp12-like domain-containing protein</fullName>
    </recommendedName>
</protein>
<dbReference type="Proteomes" id="UP001301152">
    <property type="component" value="Unassembled WGS sequence"/>
</dbReference>
<name>A0ABT3QDE2_9PROT</name>
<evidence type="ECO:0000313" key="2">
    <source>
        <dbReference type="EMBL" id="MCX2563312.1"/>
    </source>
</evidence>
<dbReference type="InterPro" id="IPR057087">
    <property type="entry name" value="Gp12-like"/>
</dbReference>